<feature type="transmembrane region" description="Helical" evidence="1">
    <location>
        <begin position="401"/>
        <end position="418"/>
    </location>
</feature>
<feature type="transmembrane region" description="Helical" evidence="1">
    <location>
        <begin position="333"/>
        <end position="354"/>
    </location>
</feature>
<dbReference type="Proteomes" id="UP000633943">
    <property type="component" value="Unassembled WGS sequence"/>
</dbReference>
<dbReference type="PANTHER" id="PTHR39084">
    <property type="entry name" value="MEMBRANE PROTEIN-RELATED"/>
    <property type="match status" value="1"/>
</dbReference>
<feature type="transmembrane region" description="Helical" evidence="1">
    <location>
        <begin position="115"/>
        <end position="132"/>
    </location>
</feature>
<feature type="domain" description="DUF4010" evidence="3">
    <location>
        <begin position="182"/>
        <end position="390"/>
    </location>
</feature>
<keyword evidence="1" id="KW-0472">Membrane</keyword>
<proteinExistence type="predicted"/>
<feature type="transmembrane region" description="Helical" evidence="1">
    <location>
        <begin position="366"/>
        <end position="389"/>
    </location>
</feature>
<feature type="transmembrane region" description="Helical" evidence="1">
    <location>
        <begin position="177"/>
        <end position="195"/>
    </location>
</feature>
<protein>
    <submittedName>
        <fullName evidence="4">DUF4010 domain-containing protein</fullName>
    </submittedName>
</protein>
<evidence type="ECO:0000259" key="2">
    <source>
        <dbReference type="Pfam" id="PF02308"/>
    </source>
</evidence>
<comment type="caution">
    <text evidence="4">The sequence shown here is derived from an EMBL/GenBank/DDBJ whole genome shotgun (WGS) entry which is preliminary data.</text>
</comment>
<feature type="transmembrane region" description="Helical" evidence="1">
    <location>
        <begin position="236"/>
        <end position="260"/>
    </location>
</feature>
<feature type="transmembrane region" description="Helical" evidence="1">
    <location>
        <begin position="62"/>
        <end position="81"/>
    </location>
</feature>
<sequence length="423" mass="43845">MPFSKPFDAAQIQAFLIAIGIGLLIGLERERVASARAGLRTFGLVGLLGALIGMLGEHFDSVAPFVFGLAIVGVMIIAAYLRHPDATDPGTTSVAALLLCYCLGTAVWLGHATIAVMLAVATTILLYFKAELRGIATRLESKDWISIIQFSVLSLVILPILPDRPIDPQGAVSPRQVWWMVVLISGLGFAGYAILRLVGARYGAALVGIAGGLASSTATTLIHARNSRVTPASAPVAALVIVLANVVMMIRIALIAAVVAPGLLAKLAIVVLPGLVLGMGTLIWDWRIPAGSEAVLPQTRNPTELRAALGFGALYAVILFVSAWLSDIAGTHGLYALAAVSGLADMDAIALSSMRLFSLEKLAADAAAIAIGVAMMANLGFKTVLAVVLGGRELGKRIFRGMSAIGFGLAAGTAWHALSGTGL</sequence>
<evidence type="ECO:0000313" key="5">
    <source>
        <dbReference type="Proteomes" id="UP000633943"/>
    </source>
</evidence>
<evidence type="ECO:0000256" key="1">
    <source>
        <dbReference type="SAM" id="Phobius"/>
    </source>
</evidence>
<keyword evidence="1" id="KW-0812">Transmembrane</keyword>
<feature type="transmembrane region" description="Helical" evidence="1">
    <location>
        <begin position="307"/>
        <end position="326"/>
    </location>
</feature>
<keyword evidence="1" id="KW-1133">Transmembrane helix</keyword>
<dbReference type="EMBL" id="WTVP01000002">
    <property type="protein sequence ID" value="NMG14241.1"/>
    <property type="molecule type" value="Genomic_DNA"/>
</dbReference>
<organism evidence="4 5">
    <name type="scientific">Aromatoleum bremense</name>
    <dbReference type="NCBI Taxonomy" id="76115"/>
    <lineage>
        <taxon>Bacteria</taxon>
        <taxon>Pseudomonadati</taxon>
        <taxon>Pseudomonadota</taxon>
        <taxon>Betaproteobacteria</taxon>
        <taxon>Rhodocyclales</taxon>
        <taxon>Rhodocyclaceae</taxon>
        <taxon>Aromatoleum</taxon>
    </lineage>
</organism>
<feature type="transmembrane region" description="Helical" evidence="1">
    <location>
        <begin position="267"/>
        <end position="287"/>
    </location>
</feature>
<dbReference type="Pfam" id="PF02308">
    <property type="entry name" value="MgtC"/>
    <property type="match status" value="1"/>
</dbReference>
<evidence type="ECO:0000313" key="4">
    <source>
        <dbReference type="EMBL" id="NMG14241.1"/>
    </source>
</evidence>
<evidence type="ECO:0000259" key="3">
    <source>
        <dbReference type="Pfam" id="PF13194"/>
    </source>
</evidence>
<dbReference type="InterPro" id="IPR049177">
    <property type="entry name" value="MgtC_SapB_SrpB_YhiD_N"/>
</dbReference>
<accession>A0ABX1NQL7</accession>
<feature type="transmembrane region" description="Helical" evidence="1">
    <location>
        <begin position="144"/>
        <end position="162"/>
    </location>
</feature>
<gene>
    <name evidence="4" type="ORF">GPA24_01525</name>
</gene>
<feature type="transmembrane region" description="Helical" evidence="1">
    <location>
        <begin position="6"/>
        <end position="25"/>
    </location>
</feature>
<dbReference type="PANTHER" id="PTHR39084:SF1">
    <property type="entry name" value="DUF4010 DOMAIN-CONTAINING PROTEIN"/>
    <property type="match status" value="1"/>
</dbReference>
<dbReference type="InterPro" id="IPR025105">
    <property type="entry name" value="DUF4010"/>
</dbReference>
<feature type="transmembrane region" description="Helical" evidence="1">
    <location>
        <begin position="37"/>
        <end position="56"/>
    </location>
</feature>
<feature type="transmembrane region" description="Helical" evidence="1">
    <location>
        <begin position="202"/>
        <end position="224"/>
    </location>
</feature>
<feature type="domain" description="MgtC/SapB/SrpB/YhiD N-terminal" evidence="2">
    <location>
        <begin position="16"/>
        <end position="133"/>
    </location>
</feature>
<dbReference type="RefSeq" id="WP_169201063.1">
    <property type="nucleotide sequence ID" value="NZ_CP059467.1"/>
</dbReference>
<dbReference type="Pfam" id="PF13194">
    <property type="entry name" value="DUF4010"/>
    <property type="match status" value="1"/>
</dbReference>
<keyword evidence="5" id="KW-1185">Reference proteome</keyword>
<reference evidence="4 5" key="1">
    <citation type="submission" date="2019-12" db="EMBL/GenBank/DDBJ databases">
        <title>Comparative genomics gives insights into the taxonomy of the Azoarcus-Aromatoleum group and reveals separate origins of nif in the plant-associated Azoarcus and non-plant-associated Aromatoleum sub-groups.</title>
        <authorList>
            <person name="Lafos M."/>
            <person name="Maluk M."/>
            <person name="Batista M."/>
            <person name="Junghare M."/>
            <person name="Carmona M."/>
            <person name="Faoro H."/>
            <person name="Cruz L.M."/>
            <person name="Battistoni F."/>
            <person name="De Souza E."/>
            <person name="Pedrosa F."/>
            <person name="Chen W.-M."/>
            <person name="Poole P.S."/>
            <person name="Dixon R.A."/>
            <person name="James E.K."/>
        </authorList>
    </citation>
    <scope>NUCLEOTIDE SEQUENCE [LARGE SCALE GENOMIC DNA]</scope>
    <source>
        <strain evidence="4 5">PbN1</strain>
    </source>
</reference>
<feature type="transmembrane region" description="Helical" evidence="1">
    <location>
        <begin position="93"/>
        <end position="109"/>
    </location>
</feature>
<name>A0ABX1NQL7_9RHOO</name>